<evidence type="ECO:0000256" key="5">
    <source>
        <dbReference type="ARBA" id="ARBA00022801"/>
    </source>
</evidence>
<dbReference type="AlphaFoldDB" id="F9ZVL9"/>
<dbReference type="RefSeq" id="WP_013820220.1">
    <property type="nucleotide sequence ID" value="NC_015572.1"/>
</dbReference>
<evidence type="ECO:0000256" key="2">
    <source>
        <dbReference type="ARBA" id="ARBA00022475"/>
    </source>
</evidence>
<keyword evidence="2" id="KW-1003">Cell membrane</keyword>
<evidence type="ECO:0000256" key="1">
    <source>
        <dbReference type="ARBA" id="ARBA00004651"/>
    </source>
</evidence>
<sequence>MQPKKPMRPINQTLQRQITAIGYILGFMLFSITFDWVYLKLSNNSFLVFYLNQIAIISRDCIGFLAPENKVFVHNNALLSANAYLEVDASCSGSDFLLPMAAAMLVFKTSLKQKLFGIIFAAVLISALNLARIVILYLIKCYQPIWFVPVHEYIAPGFNIIVCCLYFLYWALPAKPVFTE</sequence>
<proteinExistence type="predicted"/>
<reference key="2">
    <citation type="submission" date="2011-05" db="EMBL/GenBank/DDBJ databases">
        <title>Complete genome sequence of the aerobic marine methanotroph Methylomonas methanica MC09.</title>
        <authorList>
            <person name="Boden R."/>
            <person name="Cunliffe M."/>
            <person name="Scanlan J."/>
            <person name="Moussard H."/>
            <person name="Kits K.D."/>
            <person name="Klotz M."/>
            <person name="Jetten M."/>
            <person name="Vuilleumier S."/>
            <person name="Han J."/>
            <person name="Peters L."/>
            <person name="Mikhailova N."/>
            <person name="Teshima H."/>
            <person name="Tapia R."/>
            <person name="Kyrpides N."/>
            <person name="Ivanova N."/>
            <person name="Pagani I."/>
            <person name="Cheng J.-F."/>
            <person name="Goodwin L."/>
            <person name="Han C."/>
            <person name="Hauser L."/>
            <person name="Land M."/>
            <person name="Lapidus A."/>
            <person name="Lucas S."/>
            <person name="Pitluck S."/>
            <person name="Woyke T."/>
            <person name="Stein L.Y."/>
            <person name="Murrell C."/>
        </authorList>
    </citation>
    <scope>NUCLEOTIDE SEQUENCE</scope>
    <source>
        <strain>MC09</strain>
    </source>
</reference>
<feature type="transmembrane region" description="Helical" evidence="8">
    <location>
        <begin position="115"/>
        <end position="138"/>
    </location>
</feature>
<dbReference type="Proteomes" id="UP000008888">
    <property type="component" value="Chromosome"/>
</dbReference>
<feature type="transmembrane region" description="Helical" evidence="8">
    <location>
        <begin position="20"/>
        <end position="39"/>
    </location>
</feature>
<keyword evidence="5" id="KW-0378">Hydrolase</keyword>
<dbReference type="Pfam" id="PF09721">
    <property type="entry name" value="Exosortase_EpsH"/>
    <property type="match status" value="1"/>
</dbReference>
<dbReference type="NCBIfam" id="TIGR04300">
    <property type="entry name" value="exosort_XrtM"/>
    <property type="match status" value="1"/>
</dbReference>
<feature type="transmembrane region" description="Helical" evidence="8">
    <location>
        <begin position="150"/>
        <end position="172"/>
    </location>
</feature>
<dbReference type="HOGENOM" id="CLU_110677_0_0_6"/>
<evidence type="ECO:0000313" key="10">
    <source>
        <dbReference type="Proteomes" id="UP000008888"/>
    </source>
</evidence>
<evidence type="ECO:0000256" key="8">
    <source>
        <dbReference type="SAM" id="Phobius"/>
    </source>
</evidence>
<protein>
    <submittedName>
        <fullName evidence="9">Exosortase EpsH-related protein</fullName>
    </submittedName>
</protein>
<evidence type="ECO:0000256" key="4">
    <source>
        <dbReference type="ARBA" id="ARBA00022692"/>
    </source>
</evidence>
<keyword evidence="7 8" id="KW-0472">Membrane</keyword>
<name>F9ZVL9_METMM</name>
<organism evidence="9 10">
    <name type="scientific">Methylomonas methanica (strain DSM 25384 / MC09)</name>
    <dbReference type="NCBI Taxonomy" id="857087"/>
    <lineage>
        <taxon>Bacteria</taxon>
        <taxon>Pseudomonadati</taxon>
        <taxon>Pseudomonadota</taxon>
        <taxon>Gammaproteobacteria</taxon>
        <taxon>Methylococcales</taxon>
        <taxon>Methylococcaceae</taxon>
        <taxon>Methylomonas</taxon>
    </lineage>
</organism>
<evidence type="ECO:0000256" key="7">
    <source>
        <dbReference type="ARBA" id="ARBA00023136"/>
    </source>
</evidence>
<evidence type="ECO:0000256" key="3">
    <source>
        <dbReference type="ARBA" id="ARBA00022670"/>
    </source>
</evidence>
<dbReference type="NCBIfam" id="TIGR04178">
    <property type="entry name" value="exo_archaeo"/>
    <property type="match status" value="1"/>
</dbReference>
<dbReference type="GO" id="GO:0008233">
    <property type="term" value="F:peptidase activity"/>
    <property type="evidence" value="ECO:0007669"/>
    <property type="project" value="UniProtKB-KW"/>
</dbReference>
<keyword evidence="6 8" id="KW-1133">Transmembrane helix</keyword>
<dbReference type="eggNOG" id="ENOG5033KQ2">
    <property type="taxonomic scope" value="Bacteria"/>
</dbReference>
<dbReference type="KEGG" id="mmt:Metme_3640"/>
<evidence type="ECO:0000313" key="9">
    <source>
        <dbReference type="EMBL" id="AEG02001.1"/>
    </source>
</evidence>
<keyword evidence="10" id="KW-1185">Reference proteome</keyword>
<dbReference type="GO" id="GO:0006508">
    <property type="term" value="P:proteolysis"/>
    <property type="evidence" value="ECO:0007669"/>
    <property type="project" value="UniProtKB-KW"/>
</dbReference>
<keyword evidence="3" id="KW-0645">Protease</keyword>
<reference evidence="10" key="3">
    <citation type="submission" date="2011-05" db="EMBL/GenBank/DDBJ databases">
        <title>Complete sequence of Methylomonas methanica MC09.</title>
        <authorList>
            <consortium name="US DOE Joint Genome Institute"/>
            <person name="Lucas S."/>
            <person name="Han J."/>
            <person name="Lapidus A."/>
            <person name="Cheng J.-F."/>
            <person name="Goodwin L."/>
            <person name="Pitluck S."/>
            <person name="Peters L."/>
            <person name="Mikhailova N."/>
            <person name="Teshima H."/>
            <person name="Han C."/>
            <person name="Tapia R."/>
            <person name="Land M."/>
            <person name="Hauser L."/>
            <person name="Kyrpides N."/>
            <person name="Ivanova N."/>
            <person name="Pagani I."/>
            <person name="Stein L."/>
            <person name="Woyke T."/>
        </authorList>
    </citation>
    <scope>NUCLEOTIDE SEQUENCE [LARGE SCALE GENOMIC DNA]</scope>
    <source>
        <strain evidence="10">MC09</strain>
    </source>
</reference>
<keyword evidence="4 8" id="KW-0812">Transmembrane</keyword>
<gene>
    <name evidence="9" type="ordered locus">Metme_3640</name>
</gene>
<comment type="subcellular location">
    <subcellularLocation>
        <location evidence="1">Cell membrane</location>
        <topology evidence="1">Multi-pass membrane protein</topology>
    </subcellularLocation>
</comment>
<reference evidence="9 10" key="1">
    <citation type="journal article" date="2011" name="J. Bacteriol.">
        <title>Complete Genome Sequence of the Aerobic Marine Methanotroph Methylomonas methanica MC09.</title>
        <authorList>
            <person name="Boden R."/>
            <person name="Cunliffe M."/>
            <person name="Scanlan J."/>
            <person name="Moussard H."/>
            <person name="Kits K.D."/>
            <person name="Klotz M.G."/>
            <person name="Jetten M.S."/>
            <person name="Vuilleumier S."/>
            <person name="Han J."/>
            <person name="Peters L."/>
            <person name="Mikhailova N."/>
            <person name="Teshima H."/>
            <person name="Tapia R."/>
            <person name="Kyrpides N."/>
            <person name="Ivanova N."/>
            <person name="Pagani I."/>
            <person name="Cheng J.F."/>
            <person name="Goodwin L."/>
            <person name="Han C."/>
            <person name="Hauser L."/>
            <person name="Land M.L."/>
            <person name="Lapidus A."/>
            <person name="Lucas S."/>
            <person name="Pitluck S."/>
            <person name="Woyke T."/>
            <person name="Stein L."/>
            <person name="Murrell J.C."/>
        </authorList>
    </citation>
    <scope>NUCLEOTIDE SEQUENCE [LARGE SCALE GENOMIC DNA]</scope>
    <source>
        <strain evidence="9 10">MC09</strain>
    </source>
</reference>
<dbReference type="InterPro" id="IPR026392">
    <property type="entry name" value="Exo/Archaeosortase_dom"/>
</dbReference>
<dbReference type="EMBL" id="CP002738">
    <property type="protein sequence ID" value="AEG02001.1"/>
    <property type="molecule type" value="Genomic_DNA"/>
</dbReference>
<accession>F9ZVL9</accession>
<dbReference type="InterPro" id="IPR027567">
    <property type="entry name" value="Exosort_XrtM"/>
</dbReference>
<dbReference type="InterPro" id="IPR019127">
    <property type="entry name" value="Exosortase"/>
</dbReference>
<dbReference type="GO" id="GO:0005886">
    <property type="term" value="C:plasma membrane"/>
    <property type="evidence" value="ECO:0007669"/>
    <property type="project" value="UniProtKB-SubCell"/>
</dbReference>
<evidence type="ECO:0000256" key="6">
    <source>
        <dbReference type="ARBA" id="ARBA00022989"/>
    </source>
</evidence>
<dbReference type="OrthoDB" id="5568931at2"/>